<dbReference type="AlphaFoldDB" id="A0A0T9LXM6"/>
<sequence length="374" mass="41961">MGWPIPEIPEQSVLPPPRYSLWLIILVIMLIIGAGAALFIGRFSTYTPILLYGVLPALLLWFCIFGVILNRYEQSGASAFAWHEESQKTKAQWQQWSRKQLAVVGNVLLTPEAEGVNSVLGDLAKIPMYPQKARPLAGDKKTLPSRLNEIDDKLESQSSGYRHYLHTVYVLHSSALHRETIQSAVFGQWDLFPEFISSIEEIDELNLESEIKGVILILCLQNWPNNIQQKSSELISAQLISSPEFINTHGYPVLAGLGRLMPLAPGKLSDDLNMLFDYNQLDFNKLEHVWLSGDTENTSVNIALYADVHDWILPKKKPVHYIDLTFGPPGELTLGLSLSMMVEAAIKTSQNQLIIYQKPQSSGSMCLITKELFS</sequence>
<dbReference type="EMBL" id="CPZJ01000003">
    <property type="protein sequence ID" value="CNF35311.1"/>
    <property type="molecule type" value="Genomic_DNA"/>
</dbReference>
<evidence type="ECO:0000313" key="3">
    <source>
        <dbReference type="Proteomes" id="UP000038750"/>
    </source>
</evidence>
<proteinExistence type="predicted"/>
<reference evidence="2 3" key="1">
    <citation type="submission" date="2015-03" db="EMBL/GenBank/DDBJ databases">
        <authorList>
            <person name="Murphy D."/>
        </authorList>
    </citation>
    <scope>NUCLEOTIDE SEQUENCE [LARGE SCALE GENOMIC DNA]</scope>
    <source>
        <strain evidence="2 3">BR165/97</strain>
    </source>
</reference>
<evidence type="ECO:0000256" key="1">
    <source>
        <dbReference type="SAM" id="Phobius"/>
    </source>
</evidence>
<protein>
    <submittedName>
        <fullName evidence="2">Uncharacterized protein</fullName>
    </submittedName>
</protein>
<name>A0A0T9LXM6_YERIN</name>
<dbReference type="STRING" id="631.CH53_3421"/>
<dbReference type="Proteomes" id="UP000038750">
    <property type="component" value="Unassembled WGS sequence"/>
</dbReference>
<keyword evidence="1" id="KW-1133">Transmembrane helix</keyword>
<feature type="transmembrane region" description="Helical" evidence="1">
    <location>
        <begin position="20"/>
        <end position="40"/>
    </location>
</feature>
<organism evidence="2 3">
    <name type="scientific">Yersinia intermedia</name>
    <dbReference type="NCBI Taxonomy" id="631"/>
    <lineage>
        <taxon>Bacteria</taxon>
        <taxon>Pseudomonadati</taxon>
        <taxon>Pseudomonadota</taxon>
        <taxon>Gammaproteobacteria</taxon>
        <taxon>Enterobacterales</taxon>
        <taxon>Yersiniaceae</taxon>
        <taxon>Yersinia</taxon>
    </lineage>
</organism>
<dbReference type="RefSeq" id="WP_050072932.1">
    <property type="nucleotide sequence ID" value="NZ_CABHXO010000099.1"/>
</dbReference>
<keyword evidence="1" id="KW-0812">Transmembrane</keyword>
<dbReference type="OrthoDB" id="6479127at2"/>
<evidence type="ECO:0000313" key="2">
    <source>
        <dbReference type="EMBL" id="CNF35311.1"/>
    </source>
</evidence>
<accession>A0A0T9LXM6</accession>
<keyword evidence="1" id="KW-0472">Membrane</keyword>
<gene>
    <name evidence="2" type="ORF">ERS008530_00993</name>
</gene>
<feature type="transmembrane region" description="Helical" evidence="1">
    <location>
        <begin position="49"/>
        <end position="69"/>
    </location>
</feature>